<reference evidence="5" key="1">
    <citation type="submission" date="2024-06" db="EMBL/GenBank/DDBJ databases">
        <title>Caulobacter inopinatus, sp. nov.</title>
        <authorList>
            <person name="Donachie S.P."/>
        </authorList>
    </citation>
    <scope>NUCLEOTIDE SEQUENCE</scope>
    <source>
        <strain evidence="5">73W</strain>
    </source>
</reference>
<feature type="compositionally biased region" description="Acidic residues" evidence="2">
    <location>
        <begin position="253"/>
        <end position="263"/>
    </location>
</feature>
<feature type="signal peptide" evidence="3">
    <location>
        <begin position="1"/>
        <end position="21"/>
    </location>
</feature>
<dbReference type="SUPFAM" id="SSF82171">
    <property type="entry name" value="DPP6 N-terminal domain-like"/>
    <property type="match status" value="1"/>
</dbReference>
<dbReference type="GO" id="GO:0006508">
    <property type="term" value="P:proteolysis"/>
    <property type="evidence" value="ECO:0007669"/>
    <property type="project" value="InterPro"/>
</dbReference>
<feature type="chain" id="PRO_5044290477" evidence="3">
    <location>
        <begin position="22"/>
        <end position="650"/>
    </location>
</feature>
<keyword evidence="3" id="KW-0732">Signal</keyword>
<dbReference type="PANTHER" id="PTHR42776:SF27">
    <property type="entry name" value="DIPEPTIDYL PEPTIDASE FAMILY MEMBER 6"/>
    <property type="match status" value="1"/>
</dbReference>
<dbReference type="InterPro" id="IPR029058">
    <property type="entry name" value="AB_hydrolase_fold"/>
</dbReference>
<dbReference type="Pfam" id="PF00326">
    <property type="entry name" value="Peptidase_S9"/>
    <property type="match status" value="1"/>
</dbReference>
<proteinExistence type="predicted"/>
<sequence length="650" mass="70741">MKRLFLAGLIACLSVAASARAAPLEAYGRLPQVEGVRISPDGKHIAVIATANGEARSVLVRRVDDGQLAYGIMAGDTKLRDLAWAGPEHIVITTSRTASAIGVVGPKQEYFMALLVNITTKKSKALLSDQPRAMNVIIGDPEVRTVNGKLSVFVRGITFPAGKGVLTLFRHDVKSGRTVLVETGNEDLRDIGIGADGRLVARTTYDERTARWTLRLAEEGGWKVVATETLPFGPARLRGLGRTPNSVVVMAPGEDEGPQDDGDPTSNEPRLREYRLDGFTDFDERFAQTLHDPALNTLIGGLRRTGDEASYVFFDSKADATWRAITKAYPGQRVELASWSDDRRKIVVKIDDPANGPGYALVDLNAKKADWLTDSYAGLREADISPVRAIRYKAADGLEISGYLTLPRGKPEKGLPLIVLPHGGPAARDYPGFDWWAQALASRGYAVLQPNFRGSDGLGIQLFRAGYGQWGRKMQTDLSDGVADLVRQGIADPKRVCIVGGSYGGYAALAGVTVHNGLYRCAVSFAGVADLRRMLEWSRNRTGGARRQASQRYWNEFMGIGGARDPDLLAISPAQLAAKADAPVLLIHGKDDTVVPFEQTRLMAEALNKAGKRYEVVTLNGEDHWLSRGDTRLQMLQATVAFLERENPPR</sequence>
<name>A0AB39KW09_9CAUL</name>
<dbReference type="SUPFAM" id="SSF53474">
    <property type="entry name" value="alpha/beta-Hydrolases"/>
    <property type="match status" value="1"/>
</dbReference>
<dbReference type="Gene3D" id="3.40.50.1820">
    <property type="entry name" value="alpha/beta hydrolase"/>
    <property type="match status" value="1"/>
</dbReference>
<dbReference type="EMBL" id="CP158375">
    <property type="protein sequence ID" value="XDO97416.1"/>
    <property type="molecule type" value="Genomic_DNA"/>
</dbReference>
<organism evidence="5">
    <name type="scientific">Caulobacter sp. 73W</name>
    <dbReference type="NCBI Taxonomy" id="3161137"/>
    <lineage>
        <taxon>Bacteria</taxon>
        <taxon>Pseudomonadati</taxon>
        <taxon>Pseudomonadota</taxon>
        <taxon>Alphaproteobacteria</taxon>
        <taxon>Caulobacterales</taxon>
        <taxon>Caulobacteraceae</taxon>
        <taxon>Caulobacter</taxon>
    </lineage>
</organism>
<dbReference type="PANTHER" id="PTHR42776">
    <property type="entry name" value="SERINE PEPTIDASE S9 FAMILY MEMBER"/>
    <property type="match status" value="1"/>
</dbReference>
<evidence type="ECO:0000256" key="1">
    <source>
        <dbReference type="ARBA" id="ARBA00022801"/>
    </source>
</evidence>
<dbReference type="GO" id="GO:0004252">
    <property type="term" value="F:serine-type endopeptidase activity"/>
    <property type="evidence" value="ECO:0007669"/>
    <property type="project" value="TreeGrafter"/>
</dbReference>
<gene>
    <name evidence="5" type="ORF">ABOZ73_03075</name>
</gene>
<accession>A0AB39KW09</accession>
<evidence type="ECO:0000259" key="4">
    <source>
        <dbReference type="Pfam" id="PF00326"/>
    </source>
</evidence>
<evidence type="ECO:0000313" key="5">
    <source>
        <dbReference type="EMBL" id="XDO97416.1"/>
    </source>
</evidence>
<evidence type="ECO:0000256" key="2">
    <source>
        <dbReference type="SAM" id="MobiDB-lite"/>
    </source>
</evidence>
<feature type="region of interest" description="Disordered" evidence="2">
    <location>
        <begin position="251"/>
        <end position="270"/>
    </location>
</feature>
<dbReference type="AlphaFoldDB" id="A0AB39KW09"/>
<dbReference type="EC" id="3.4.-.-" evidence="5"/>
<feature type="domain" description="Peptidase S9 prolyl oligopeptidase catalytic" evidence="4">
    <location>
        <begin position="432"/>
        <end position="645"/>
    </location>
</feature>
<dbReference type="InterPro" id="IPR001375">
    <property type="entry name" value="Peptidase_S9_cat"/>
</dbReference>
<keyword evidence="1 5" id="KW-0378">Hydrolase</keyword>
<dbReference type="RefSeq" id="WP_369060614.1">
    <property type="nucleotide sequence ID" value="NZ_CP158375.1"/>
</dbReference>
<protein>
    <submittedName>
        <fullName evidence="5">S9 family peptidase</fullName>
        <ecNumber evidence="5">3.4.-.-</ecNumber>
    </submittedName>
</protein>
<evidence type="ECO:0000256" key="3">
    <source>
        <dbReference type="SAM" id="SignalP"/>
    </source>
</evidence>